<dbReference type="EMBL" id="JAHMUF010000017">
    <property type="protein sequence ID" value="KAG7192535.1"/>
    <property type="molecule type" value="Genomic_DNA"/>
</dbReference>
<dbReference type="PROSITE" id="PS00636">
    <property type="entry name" value="DNAJ_1"/>
    <property type="match status" value="1"/>
</dbReference>
<keyword evidence="3" id="KW-1185">Reference proteome</keyword>
<dbReference type="GeneID" id="66115004"/>
<dbReference type="InterPro" id="IPR036869">
    <property type="entry name" value="J_dom_sf"/>
</dbReference>
<dbReference type="Proteomes" id="UP000790833">
    <property type="component" value="Unassembled WGS sequence"/>
</dbReference>
<gene>
    <name evidence="2" type="primary">JID1</name>
    <name evidence="2" type="ORF">KQ657_001630</name>
</gene>
<dbReference type="SMART" id="SM00271">
    <property type="entry name" value="DnaJ"/>
    <property type="match status" value="1"/>
</dbReference>
<dbReference type="RefSeq" id="XP_043048085.1">
    <property type="nucleotide sequence ID" value="XM_043192421.1"/>
</dbReference>
<dbReference type="Pfam" id="PF00226">
    <property type="entry name" value="DnaJ"/>
    <property type="match status" value="1"/>
</dbReference>
<accession>A0A9P8AGN1</accession>
<dbReference type="InterPro" id="IPR018253">
    <property type="entry name" value="DnaJ_domain_CS"/>
</dbReference>
<evidence type="ECO:0000313" key="3">
    <source>
        <dbReference type="Proteomes" id="UP000790833"/>
    </source>
</evidence>
<dbReference type="PROSITE" id="PS50076">
    <property type="entry name" value="DNAJ_2"/>
    <property type="match status" value="1"/>
</dbReference>
<feature type="domain" description="J" evidence="1">
    <location>
        <begin position="38"/>
        <end position="123"/>
    </location>
</feature>
<name>A0A9P8AGN1_9ASCO</name>
<organism evidence="2 3">
    <name type="scientific">Scheffersomyces spartinae</name>
    <dbReference type="NCBI Taxonomy" id="45513"/>
    <lineage>
        <taxon>Eukaryota</taxon>
        <taxon>Fungi</taxon>
        <taxon>Dikarya</taxon>
        <taxon>Ascomycota</taxon>
        <taxon>Saccharomycotina</taxon>
        <taxon>Pichiomycetes</taxon>
        <taxon>Debaryomycetaceae</taxon>
        <taxon>Scheffersomyces</taxon>
    </lineage>
</organism>
<evidence type="ECO:0000259" key="1">
    <source>
        <dbReference type="PROSITE" id="PS50076"/>
    </source>
</evidence>
<sequence length="294" mass="34865">MGGFTRQLATAAPNNGTCEDVHHLNFNLPPWPKGKDPTPYEIFHIEESEKKLSTLEFNKLIKTRYMKYVKVYHPDVCKHSEILDRKTGNSFSLERKRQRFDMVVNAYDVLKDPKRRLAYIRYDEALWQNYDPKKHEGTFNAYRQANAHRRQYGFSHDETFWHAATWEDYYRMKHGRAPPSMEELEKNKWKILWGVLAIMTLTGTVQTMWALDRANDYIRTLNLKHSLASEQYELAKDNYGEGDGQLDRVKRFLVNRRANFDDPQFLEARETGDNELLTTYARKRVTKWSDQEDV</sequence>
<dbReference type="AlphaFoldDB" id="A0A9P8AGN1"/>
<dbReference type="InterPro" id="IPR001623">
    <property type="entry name" value="DnaJ_domain"/>
</dbReference>
<protein>
    <submittedName>
        <fullName evidence="2">J domain-containing protein 1</fullName>
    </submittedName>
</protein>
<dbReference type="Gene3D" id="1.10.287.110">
    <property type="entry name" value="DnaJ domain"/>
    <property type="match status" value="1"/>
</dbReference>
<dbReference type="OrthoDB" id="445556at2759"/>
<dbReference type="SUPFAM" id="SSF46565">
    <property type="entry name" value="Chaperone J-domain"/>
    <property type="match status" value="1"/>
</dbReference>
<reference evidence="2" key="1">
    <citation type="submission" date="2021-03" db="EMBL/GenBank/DDBJ databases">
        <authorList>
            <person name="Palmer J.M."/>
        </authorList>
    </citation>
    <scope>NUCLEOTIDE SEQUENCE</scope>
    <source>
        <strain evidence="2">ARV_011</strain>
    </source>
</reference>
<dbReference type="CDD" id="cd06257">
    <property type="entry name" value="DnaJ"/>
    <property type="match status" value="1"/>
</dbReference>
<comment type="caution">
    <text evidence="2">The sequence shown here is derived from an EMBL/GenBank/DDBJ whole genome shotgun (WGS) entry which is preliminary data.</text>
</comment>
<evidence type="ECO:0000313" key="2">
    <source>
        <dbReference type="EMBL" id="KAG7192535.1"/>
    </source>
</evidence>
<proteinExistence type="predicted"/>